<name>A0A4S3J025_9EURO</name>
<evidence type="ECO:0000313" key="1">
    <source>
        <dbReference type="EMBL" id="THC87945.1"/>
    </source>
</evidence>
<sequence>MELVQQLNNGQRRHFEQVVAAVESGYRVLY</sequence>
<proteinExistence type="predicted"/>
<dbReference type="VEuPathDB" id="FungiDB:EYZ11_012607"/>
<evidence type="ECO:0000313" key="2">
    <source>
        <dbReference type="Proteomes" id="UP000308092"/>
    </source>
</evidence>
<gene>
    <name evidence="1" type="ORF">EYZ11_012607</name>
</gene>
<dbReference type="EMBL" id="SOSA01000985">
    <property type="protein sequence ID" value="THC87945.1"/>
    <property type="molecule type" value="Genomic_DNA"/>
</dbReference>
<dbReference type="AlphaFoldDB" id="A0A4S3J025"/>
<dbReference type="Proteomes" id="UP000308092">
    <property type="component" value="Unassembled WGS sequence"/>
</dbReference>
<accession>A0A4S3J025</accession>
<keyword evidence="2" id="KW-1185">Reference proteome</keyword>
<protein>
    <submittedName>
        <fullName evidence="1">Uncharacterized protein</fullName>
    </submittedName>
</protein>
<reference evidence="1 2" key="1">
    <citation type="submission" date="2019-03" db="EMBL/GenBank/DDBJ databases">
        <title>The genome sequence of a newly discovered highly antifungal drug resistant Aspergillus species, Aspergillus tanneri NIH 1004.</title>
        <authorList>
            <person name="Mounaud S."/>
            <person name="Singh I."/>
            <person name="Joardar V."/>
            <person name="Pakala S."/>
            <person name="Pakala S."/>
            <person name="Venepally P."/>
            <person name="Hoover J."/>
            <person name="Nierman W."/>
            <person name="Chung J."/>
            <person name="Losada L."/>
        </authorList>
    </citation>
    <scope>NUCLEOTIDE SEQUENCE [LARGE SCALE GENOMIC DNA]</scope>
    <source>
        <strain evidence="1 2">NIH1004</strain>
    </source>
</reference>
<organism evidence="1 2">
    <name type="scientific">Aspergillus tanneri</name>
    <dbReference type="NCBI Taxonomy" id="1220188"/>
    <lineage>
        <taxon>Eukaryota</taxon>
        <taxon>Fungi</taxon>
        <taxon>Dikarya</taxon>
        <taxon>Ascomycota</taxon>
        <taxon>Pezizomycotina</taxon>
        <taxon>Eurotiomycetes</taxon>
        <taxon>Eurotiomycetidae</taxon>
        <taxon>Eurotiales</taxon>
        <taxon>Aspergillaceae</taxon>
        <taxon>Aspergillus</taxon>
        <taxon>Aspergillus subgen. Circumdati</taxon>
    </lineage>
</organism>
<comment type="caution">
    <text evidence="1">The sequence shown here is derived from an EMBL/GenBank/DDBJ whole genome shotgun (WGS) entry which is preliminary data.</text>
</comment>